<dbReference type="PROSITE" id="PS51186">
    <property type="entry name" value="GNAT"/>
    <property type="match status" value="1"/>
</dbReference>
<keyword evidence="3" id="KW-1185">Reference proteome</keyword>
<gene>
    <name evidence="2" type="ORF">WMO19_04825</name>
</gene>
<dbReference type="Pfam" id="PF00583">
    <property type="entry name" value="Acetyltransf_1"/>
    <property type="match status" value="1"/>
</dbReference>
<protein>
    <submittedName>
        <fullName evidence="2">GNAT family N-acetyltransferase</fullName>
        <ecNumber evidence="2">2.3.1.-</ecNumber>
    </submittedName>
</protein>
<reference evidence="2 3" key="1">
    <citation type="submission" date="2024-03" db="EMBL/GenBank/DDBJ databases">
        <title>Human intestinal bacterial collection.</title>
        <authorList>
            <person name="Pauvert C."/>
            <person name="Hitch T.C.A."/>
            <person name="Clavel T."/>
        </authorList>
    </citation>
    <scope>NUCLEOTIDE SEQUENCE [LARGE SCALE GENOMIC DNA]</scope>
    <source>
        <strain evidence="2 3">CLA-SR-H025</strain>
    </source>
</reference>
<dbReference type="EMBL" id="JBBMFO010000011">
    <property type="protein sequence ID" value="MEQ2400925.1"/>
    <property type="molecule type" value="Genomic_DNA"/>
</dbReference>
<accession>A0ABV1CDL3</accession>
<evidence type="ECO:0000313" key="3">
    <source>
        <dbReference type="Proteomes" id="UP001447979"/>
    </source>
</evidence>
<keyword evidence="2" id="KW-0012">Acyltransferase</keyword>
<comment type="caution">
    <text evidence="2">The sequence shown here is derived from an EMBL/GenBank/DDBJ whole genome shotgun (WGS) entry which is preliminary data.</text>
</comment>
<feature type="domain" description="N-acetyltransferase" evidence="1">
    <location>
        <begin position="1"/>
        <end position="169"/>
    </location>
</feature>
<dbReference type="CDD" id="cd04301">
    <property type="entry name" value="NAT_SF"/>
    <property type="match status" value="1"/>
</dbReference>
<evidence type="ECO:0000259" key="1">
    <source>
        <dbReference type="PROSITE" id="PS51186"/>
    </source>
</evidence>
<dbReference type="RefSeq" id="WP_349170452.1">
    <property type="nucleotide sequence ID" value="NZ_JBBMFO010000011.1"/>
</dbReference>
<dbReference type="SUPFAM" id="SSF55729">
    <property type="entry name" value="Acyl-CoA N-acyltransferases (Nat)"/>
    <property type="match status" value="1"/>
</dbReference>
<name>A0ABV1CDL3_9FIRM</name>
<dbReference type="EC" id="2.3.1.-" evidence="2"/>
<dbReference type="InterPro" id="IPR016181">
    <property type="entry name" value="Acyl_CoA_acyltransferase"/>
</dbReference>
<proteinExistence type="predicted"/>
<dbReference type="Gene3D" id="3.40.630.30">
    <property type="match status" value="1"/>
</dbReference>
<organism evidence="2 3">
    <name type="scientific">Peptoniphilus hominis</name>
    <name type="common">ex Hitch et al. 2025</name>
    <dbReference type="NCBI Taxonomy" id="3133174"/>
    <lineage>
        <taxon>Bacteria</taxon>
        <taxon>Bacillati</taxon>
        <taxon>Bacillota</taxon>
        <taxon>Tissierellia</taxon>
        <taxon>Tissierellales</taxon>
        <taxon>Peptoniphilaceae</taxon>
        <taxon>Peptoniphilus</taxon>
    </lineage>
</organism>
<dbReference type="InterPro" id="IPR000182">
    <property type="entry name" value="GNAT_dom"/>
</dbReference>
<dbReference type="Proteomes" id="UP001447979">
    <property type="component" value="Unassembled WGS sequence"/>
</dbReference>
<evidence type="ECO:0000313" key="2">
    <source>
        <dbReference type="EMBL" id="MEQ2400925.1"/>
    </source>
</evidence>
<dbReference type="GO" id="GO:0016746">
    <property type="term" value="F:acyltransferase activity"/>
    <property type="evidence" value="ECO:0007669"/>
    <property type="project" value="UniProtKB-KW"/>
</dbReference>
<keyword evidence="2" id="KW-0808">Transferase</keyword>
<sequence>MEFRLARELDREKIEKIYEDGSLKLKSLGINQWQGPDKPNLNNFKDLIENRNIYVLEDQGKVVSTVIIYDHDEDYENNLAGEWKSPRPYVALHRIGTLESERKKGYGRKIIEFAEAYARENNFKSVRIDTHRENKSMQNLLNSMEYSYVGLVYLGGKSERFAYEKVLGA</sequence>